<gene>
    <name evidence="1" type="ORF">GALL_245250</name>
</gene>
<evidence type="ECO:0000313" key="1">
    <source>
        <dbReference type="EMBL" id="OIQ93565.1"/>
    </source>
</evidence>
<reference evidence="1" key="1">
    <citation type="submission" date="2016-10" db="EMBL/GenBank/DDBJ databases">
        <title>Sequence of Gallionella enrichment culture.</title>
        <authorList>
            <person name="Poehlein A."/>
            <person name="Muehling M."/>
            <person name="Daniel R."/>
        </authorList>
    </citation>
    <scope>NUCLEOTIDE SEQUENCE</scope>
</reference>
<organism evidence="1">
    <name type="scientific">mine drainage metagenome</name>
    <dbReference type="NCBI Taxonomy" id="410659"/>
    <lineage>
        <taxon>unclassified sequences</taxon>
        <taxon>metagenomes</taxon>
        <taxon>ecological metagenomes</taxon>
    </lineage>
</organism>
<dbReference type="AlphaFoldDB" id="A0A1J5RZP0"/>
<sequence>MDALMAQAADWALRTCESCGRQLAQEHQGA</sequence>
<protein>
    <submittedName>
        <fullName evidence="1">Uncharacterized protein</fullName>
    </submittedName>
</protein>
<dbReference type="EMBL" id="MLJW01000205">
    <property type="protein sequence ID" value="OIQ93565.1"/>
    <property type="molecule type" value="Genomic_DNA"/>
</dbReference>
<proteinExistence type="predicted"/>
<accession>A0A1J5RZP0</accession>
<comment type="caution">
    <text evidence="1">The sequence shown here is derived from an EMBL/GenBank/DDBJ whole genome shotgun (WGS) entry which is preliminary data.</text>
</comment>
<name>A0A1J5RZP0_9ZZZZ</name>